<comment type="catalytic activity">
    <reaction evidence="4">
        <text>a secondary aliphatic amine + O2 + H2O = a primary amine + an aldehyde + H2O2</text>
        <dbReference type="Rhea" id="RHEA:26414"/>
        <dbReference type="ChEBI" id="CHEBI:15377"/>
        <dbReference type="ChEBI" id="CHEBI:15379"/>
        <dbReference type="ChEBI" id="CHEBI:16240"/>
        <dbReference type="ChEBI" id="CHEBI:17478"/>
        <dbReference type="ChEBI" id="CHEBI:58855"/>
        <dbReference type="ChEBI" id="CHEBI:65296"/>
        <dbReference type="EC" id="1.4.3.4"/>
    </reaction>
</comment>
<dbReference type="Gene3D" id="3.50.50.60">
    <property type="entry name" value="FAD/NAD(P)-binding domain"/>
    <property type="match status" value="1"/>
</dbReference>
<feature type="binding site" evidence="5">
    <location>
        <position position="180"/>
    </location>
    <ligand>
        <name>FAD</name>
        <dbReference type="ChEBI" id="CHEBI:57692"/>
    </ligand>
</feature>
<evidence type="ECO:0000256" key="5">
    <source>
        <dbReference type="PIRSR" id="PIRSR601613-1"/>
    </source>
</evidence>
<dbReference type="OrthoDB" id="5046242at2759"/>
<dbReference type="InterPro" id="IPR036188">
    <property type="entry name" value="FAD/NAD-bd_sf"/>
</dbReference>
<dbReference type="SUPFAM" id="SSF54373">
    <property type="entry name" value="FAD-linked reductases, C-terminal domain"/>
    <property type="match status" value="1"/>
</dbReference>
<feature type="binding site" evidence="5">
    <location>
        <position position="402"/>
    </location>
    <ligand>
        <name>FAD</name>
        <dbReference type="ChEBI" id="CHEBI:57692"/>
    </ligand>
</feature>
<comment type="similarity">
    <text evidence="2 6">Belongs to the flavin monoamine oxidase family.</text>
</comment>
<feature type="domain" description="Amine oxidase" evidence="8">
    <location>
        <begin position="179"/>
        <end position="621"/>
    </location>
</feature>
<comment type="caution">
    <text evidence="9">The sequence shown here is derived from an EMBL/GenBank/DDBJ whole genome shotgun (WGS) entry which is preliminary data.</text>
</comment>
<dbReference type="Pfam" id="PF01593">
    <property type="entry name" value="Amino_oxidase"/>
    <property type="match status" value="1"/>
</dbReference>
<reference evidence="10" key="1">
    <citation type="journal article" date="2015" name="Genome Announc.">
        <title>Draft whole-genome sequence of the biocontrol agent Trichoderma harzianum T6776.</title>
        <authorList>
            <person name="Baroncelli R."/>
            <person name="Piaggeschi G."/>
            <person name="Fiorini L."/>
            <person name="Bertolini E."/>
            <person name="Zapparata A."/>
            <person name="Pe M.E."/>
            <person name="Sarrocco S."/>
            <person name="Vannacci G."/>
        </authorList>
    </citation>
    <scope>NUCLEOTIDE SEQUENCE [LARGE SCALE GENOMIC DNA]</scope>
    <source>
        <strain evidence="10">T6776</strain>
    </source>
</reference>
<feature type="region of interest" description="Disordered" evidence="7">
    <location>
        <begin position="1"/>
        <end position="20"/>
    </location>
</feature>
<evidence type="ECO:0000313" key="9">
    <source>
        <dbReference type="EMBL" id="KKP00377.1"/>
    </source>
</evidence>
<dbReference type="CDD" id="cd00448">
    <property type="entry name" value="YjgF_YER057c_UK114_family"/>
    <property type="match status" value="1"/>
</dbReference>
<comment type="cofactor">
    <cofactor evidence="1 6">
        <name>FAD</name>
        <dbReference type="ChEBI" id="CHEBI:57692"/>
    </cofactor>
</comment>
<protein>
    <recommendedName>
        <fullName evidence="6">Amine oxidase</fullName>
        <ecNumber evidence="6">1.4.3.-</ecNumber>
    </recommendedName>
</protein>
<dbReference type="InterPro" id="IPR035959">
    <property type="entry name" value="RutC-like_sf"/>
</dbReference>
<evidence type="ECO:0000256" key="3">
    <source>
        <dbReference type="ARBA" id="ARBA00023002"/>
    </source>
</evidence>
<feature type="compositionally biased region" description="Polar residues" evidence="7">
    <location>
        <begin position="8"/>
        <end position="19"/>
    </location>
</feature>
<keyword evidence="6" id="KW-0274">FAD</keyword>
<dbReference type="InterPro" id="IPR001613">
    <property type="entry name" value="Flavin_amine_oxidase"/>
</dbReference>
<dbReference type="SUPFAM" id="SSF55298">
    <property type="entry name" value="YjgF-like"/>
    <property type="match status" value="1"/>
</dbReference>
<feature type="binding site" evidence="5">
    <location>
        <position position="598"/>
    </location>
    <ligand>
        <name>FAD</name>
        <dbReference type="ChEBI" id="CHEBI:57692"/>
    </ligand>
</feature>
<evidence type="ECO:0000256" key="2">
    <source>
        <dbReference type="ARBA" id="ARBA00005995"/>
    </source>
</evidence>
<keyword evidence="3 6" id="KW-0560">Oxidoreductase</keyword>
<evidence type="ECO:0000256" key="7">
    <source>
        <dbReference type="SAM" id="MobiDB-lite"/>
    </source>
</evidence>
<dbReference type="InterPro" id="IPR006175">
    <property type="entry name" value="YjgF/YER057c/UK114"/>
</dbReference>
<dbReference type="InterPro" id="IPR002937">
    <property type="entry name" value="Amino_oxidase"/>
</dbReference>
<dbReference type="GO" id="GO:0097621">
    <property type="term" value="F:monoamine oxidase activity"/>
    <property type="evidence" value="ECO:0007669"/>
    <property type="project" value="UniProtKB-EC"/>
</dbReference>
<evidence type="ECO:0000313" key="10">
    <source>
        <dbReference type="Proteomes" id="UP000034112"/>
    </source>
</evidence>
<proteinExistence type="inferred from homology"/>
<keyword evidence="6" id="KW-0285">Flavoprotein</keyword>
<dbReference type="EC" id="1.4.3.-" evidence="6"/>
<feature type="binding site" evidence="5">
    <location>
        <begin position="199"/>
        <end position="200"/>
    </location>
    <ligand>
        <name>FAD</name>
        <dbReference type="ChEBI" id="CHEBI:57692"/>
    </ligand>
</feature>
<dbReference type="SUPFAM" id="SSF51905">
    <property type="entry name" value="FAD/NAD(P)-binding domain"/>
    <property type="match status" value="1"/>
</dbReference>
<dbReference type="OMA" id="GETAYEW"/>
<evidence type="ECO:0000256" key="6">
    <source>
        <dbReference type="RuleBase" id="RU362067"/>
    </source>
</evidence>
<dbReference type="Gene3D" id="3.90.660.10">
    <property type="match status" value="1"/>
</dbReference>
<sequence>MAPRDTRPSSNLVNPTSLPDPQWYSHGISIEGAGRTIRTSGQVAQRGDGTWPSSVAEQIQQAVANLEEVLKAAGAFPRDIVHLRFYIVDWELSAANDLIAPVLALLTDKYGFANKPLTTLVPVPKLAFPEAKFEIEAIASVGNASRPWRAERDMIQKLSSDTISTPTIETDVVVVGGGFSGVMAAYELNQAGYSVILLEAKHRIGGRSRTQRLKTNPNAVVELGATWINKKTQPTIYALTQKFGLETEAQYTEGDQIYQGYDGTIYRCNMDQAHNENTQQVQRFILLMAEAAEKCNIRLFDEFPEEEDVTLAEWVAQKGLADNPAVEATCRLLCSAVVGREPEDVGAHYFLDYLKSCYGYMSIVSEGEEGAQSLKIKTGTSSIVDALANTLPVGSVMLHSPVDSISQYAKNEVHVTTSSGATYKAKRVIIAIPTNTYTNIQFTPPLPPTKKALVTRTKPGIYAKAILTYSSPWWREAGLVGKFESVIGPICFSWDISDLSKKQYSLAIFVAGKVASEWHKLDELAREEAIIEHLATLVGENSSLAAKARNILEFNMVEWTKEEYIGGAPTSALGPGMLKKFGTVLRESVGSIHFGGGETAYEWKGYMEGAITAGQRVAKEVADELAAQPQL</sequence>
<evidence type="ECO:0000256" key="4">
    <source>
        <dbReference type="ARBA" id="ARBA00048448"/>
    </source>
</evidence>
<dbReference type="PRINTS" id="PR00757">
    <property type="entry name" value="AMINEOXDASEF"/>
</dbReference>
<gene>
    <name evidence="9" type="ORF">THAR02_07506</name>
</gene>
<dbReference type="Proteomes" id="UP000034112">
    <property type="component" value="Unassembled WGS sequence"/>
</dbReference>
<dbReference type="InterPro" id="IPR050703">
    <property type="entry name" value="Flavin_MAO"/>
</dbReference>
<dbReference type="PANTHER" id="PTHR43563:SF14">
    <property type="entry name" value="AMINE OXIDASE"/>
    <property type="match status" value="1"/>
</dbReference>
<dbReference type="Pfam" id="PF01042">
    <property type="entry name" value="Ribonuc_L-PSP"/>
    <property type="match status" value="1"/>
</dbReference>
<dbReference type="AlphaFoldDB" id="A0A0F9ZJ79"/>
<organism evidence="9 10">
    <name type="scientific">Trichoderma harzianum</name>
    <name type="common">Hypocrea lixii</name>
    <dbReference type="NCBI Taxonomy" id="5544"/>
    <lineage>
        <taxon>Eukaryota</taxon>
        <taxon>Fungi</taxon>
        <taxon>Dikarya</taxon>
        <taxon>Ascomycota</taxon>
        <taxon>Pezizomycotina</taxon>
        <taxon>Sordariomycetes</taxon>
        <taxon>Hypocreomycetidae</taxon>
        <taxon>Hypocreales</taxon>
        <taxon>Hypocreaceae</taxon>
        <taxon>Trichoderma</taxon>
    </lineage>
</organism>
<name>A0A0F9ZJ79_TRIHA</name>
<accession>A0A0F9ZJ79</accession>
<dbReference type="Gene3D" id="1.10.405.10">
    <property type="entry name" value="Guanine Nucleotide Dissociation Inhibitor, domain 1"/>
    <property type="match status" value="1"/>
</dbReference>
<evidence type="ECO:0000259" key="8">
    <source>
        <dbReference type="Pfam" id="PF01593"/>
    </source>
</evidence>
<dbReference type="EMBL" id="JOKZ01000256">
    <property type="protein sequence ID" value="KKP00377.1"/>
    <property type="molecule type" value="Genomic_DNA"/>
</dbReference>
<feature type="binding site" evidence="5">
    <location>
        <position position="509"/>
    </location>
    <ligand>
        <name>substrate</name>
    </ligand>
</feature>
<dbReference type="Gene3D" id="3.30.1330.40">
    <property type="entry name" value="RutC-like"/>
    <property type="match status" value="1"/>
</dbReference>
<dbReference type="PANTHER" id="PTHR43563">
    <property type="entry name" value="AMINE OXIDASE"/>
    <property type="match status" value="1"/>
</dbReference>
<evidence type="ECO:0000256" key="1">
    <source>
        <dbReference type="ARBA" id="ARBA00001974"/>
    </source>
</evidence>